<organism evidence="2 3">
    <name type="scientific">Allobacillus saliphilus</name>
    <dbReference type="NCBI Taxonomy" id="2912308"/>
    <lineage>
        <taxon>Bacteria</taxon>
        <taxon>Bacillati</taxon>
        <taxon>Bacillota</taxon>
        <taxon>Bacilli</taxon>
        <taxon>Bacillales</taxon>
        <taxon>Bacillaceae</taxon>
        <taxon>Allobacillus</taxon>
    </lineage>
</organism>
<keyword evidence="1 2" id="KW-0378">Hydrolase</keyword>
<dbReference type="SUPFAM" id="SSF54111">
    <property type="entry name" value="Urease, gamma-subunit"/>
    <property type="match status" value="1"/>
</dbReference>
<protein>
    <submittedName>
        <fullName evidence="2">Urease subunit gamma</fullName>
        <ecNumber evidence="2">3.5.1.5</ecNumber>
    </submittedName>
</protein>
<dbReference type="InterPro" id="IPR036463">
    <property type="entry name" value="Urease_gamma_sf"/>
</dbReference>
<evidence type="ECO:0000313" key="3">
    <source>
        <dbReference type="Proteomes" id="UP000675431"/>
    </source>
</evidence>
<sequence>MQLLPREKEKMMIVVVADLARRRKQRGLKKLHDEVNKKKKINRLLYLQAAELACRLCFFLEKELAEYESLRRYVNGFVA</sequence>
<comment type="caution">
    <text evidence="2">The sequence shown here is derived from an EMBL/GenBank/DDBJ whole genome shotgun (WGS) entry which is preliminary data.</text>
</comment>
<accession>A0A941HV11</accession>
<dbReference type="GO" id="GO:0016151">
    <property type="term" value="F:nickel cation binding"/>
    <property type="evidence" value="ECO:0007669"/>
    <property type="project" value="InterPro"/>
</dbReference>
<reference evidence="2 3" key="1">
    <citation type="submission" date="2021-04" db="EMBL/GenBank/DDBJ databases">
        <title>Allobacillus sp. nov. SKP8-2 isolated from shrimp paste.</title>
        <authorList>
            <person name="Tanasupawat S."/>
            <person name="Yiamsombat S."/>
            <person name="Kanchanasin P."/>
            <person name="Kuncharoen N."/>
        </authorList>
    </citation>
    <scope>NUCLEOTIDE SEQUENCE [LARGE SCALE GENOMIC DNA]</scope>
    <source>
        <strain evidence="2 3">SKP8-2</strain>
    </source>
</reference>
<gene>
    <name evidence="2" type="ORF">KC820_12510</name>
</gene>
<dbReference type="GO" id="GO:0043419">
    <property type="term" value="P:urea catabolic process"/>
    <property type="evidence" value="ECO:0007669"/>
    <property type="project" value="InterPro"/>
</dbReference>
<dbReference type="EC" id="3.5.1.5" evidence="2"/>
<proteinExistence type="predicted"/>
<dbReference type="Gene3D" id="3.30.280.10">
    <property type="entry name" value="Urease, gamma-like subunit"/>
    <property type="match status" value="1"/>
</dbReference>
<name>A0A941HV11_9BACI</name>
<dbReference type="GO" id="GO:0009039">
    <property type="term" value="F:urease activity"/>
    <property type="evidence" value="ECO:0007669"/>
    <property type="project" value="UniProtKB-EC"/>
</dbReference>
<dbReference type="Proteomes" id="UP000675431">
    <property type="component" value="Unassembled WGS sequence"/>
</dbReference>
<dbReference type="InterPro" id="IPR002026">
    <property type="entry name" value="Urease_gamma/gamma-beta_su"/>
</dbReference>
<evidence type="ECO:0000313" key="2">
    <source>
        <dbReference type="EMBL" id="MBR7554949.1"/>
    </source>
</evidence>
<dbReference type="AlphaFoldDB" id="A0A941HV11"/>
<dbReference type="Pfam" id="PF00547">
    <property type="entry name" value="Urease_gamma"/>
    <property type="match status" value="1"/>
</dbReference>
<dbReference type="EMBL" id="JAGSIE010000047">
    <property type="protein sequence ID" value="MBR7554949.1"/>
    <property type="molecule type" value="Genomic_DNA"/>
</dbReference>
<keyword evidence="3" id="KW-1185">Reference proteome</keyword>
<evidence type="ECO:0000256" key="1">
    <source>
        <dbReference type="ARBA" id="ARBA00022801"/>
    </source>
</evidence>